<dbReference type="Gene3D" id="3.30.1680.10">
    <property type="entry name" value="ligand-binding face of the semaphorins, domain 2"/>
    <property type="match status" value="1"/>
</dbReference>
<comment type="similarity">
    <text evidence="2">Belongs to the semaphorin family.</text>
</comment>
<evidence type="ECO:0000256" key="7">
    <source>
        <dbReference type="ARBA" id="ARBA00022782"/>
    </source>
</evidence>
<dbReference type="InterPro" id="IPR016201">
    <property type="entry name" value="PSI"/>
</dbReference>
<evidence type="ECO:0000256" key="4">
    <source>
        <dbReference type="ARBA" id="ARBA00022473"/>
    </source>
</evidence>
<keyword evidence="8" id="KW-0524">Neurogenesis</keyword>
<feature type="compositionally biased region" description="Basic and acidic residues" evidence="13">
    <location>
        <begin position="317"/>
        <end position="327"/>
    </location>
</feature>
<feature type="domain" description="Sema" evidence="15">
    <location>
        <begin position="1"/>
        <end position="105"/>
    </location>
</feature>
<accession>A0A7J6D5M9</accession>
<reference evidence="16 17" key="1">
    <citation type="submission" date="2020-04" db="EMBL/GenBank/DDBJ databases">
        <title>Chromosome-level genome assembly of a cyprinid fish Onychostoma macrolepis by integration of Nanopore Sequencing, Bionano and Hi-C technology.</title>
        <authorList>
            <person name="Wang D."/>
        </authorList>
    </citation>
    <scope>NUCLEOTIDE SEQUENCE [LARGE SCALE GENOMIC DNA]</scope>
    <source>
        <strain evidence="16">SWU-2019</strain>
        <tissue evidence="16">Muscle</tissue>
    </source>
</reference>
<keyword evidence="4" id="KW-0217">Developmental protein</keyword>
<dbReference type="InterPro" id="IPR007110">
    <property type="entry name" value="Ig-like_dom"/>
</dbReference>
<keyword evidence="11" id="KW-0393">Immunoglobulin domain</keyword>
<keyword evidence="9" id="KW-1015">Disulfide bond</keyword>
<evidence type="ECO:0000256" key="12">
    <source>
        <dbReference type="PROSITE-ProRule" id="PRU00352"/>
    </source>
</evidence>
<comment type="caution">
    <text evidence="12">Lacks conserved residue(s) required for the propagation of feature annotation.</text>
</comment>
<evidence type="ECO:0000256" key="8">
    <source>
        <dbReference type="ARBA" id="ARBA00022902"/>
    </source>
</evidence>
<dbReference type="InterPro" id="IPR027231">
    <property type="entry name" value="Semaphorin"/>
</dbReference>
<dbReference type="GO" id="GO:0001755">
    <property type="term" value="P:neural crest cell migration"/>
    <property type="evidence" value="ECO:0007669"/>
    <property type="project" value="TreeGrafter"/>
</dbReference>
<feature type="domain" description="Ig-like" evidence="14">
    <location>
        <begin position="184"/>
        <end position="249"/>
    </location>
</feature>
<evidence type="ECO:0000256" key="6">
    <source>
        <dbReference type="ARBA" id="ARBA00022729"/>
    </source>
</evidence>
<protein>
    <recommendedName>
        <fullName evidence="3">Semaphorin-3C</fullName>
    </recommendedName>
</protein>
<dbReference type="SUPFAM" id="SSF101912">
    <property type="entry name" value="Sema domain"/>
    <property type="match status" value="1"/>
</dbReference>
<dbReference type="GO" id="GO:0030215">
    <property type="term" value="F:semaphorin receptor binding"/>
    <property type="evidence" value="ECO:0007669"/>
    <property type="project" value="InterPro"/>
</dbReference>
<dbReference type="Proteomes" id="UP000579812">
    <property type="component" value="Unassembled WGS sequence"/>
</dbReference>
<dbReference type="GO" id="GO:0005615">
    <property type="term" value="C:extracellular space"/>
    <property type="evidence" value="ECO:0007669"/>
    <property type="project" value="TreeGrafter"/>
</dbReference>
<dbReference type="GO" id="GO:0045499">
    <property type="term" value="F:chemorepellent activity"/>
    <property type="evidence" value="ECO:0007669"/>
    <property type="project" value="TreeGrafter"/>
</dbReference>
<dbReference type="InterPro" id="IPR036352">
    <property type="entry name" value="Semap_dom_sf"/>
</dbReference>
<evidence type="ECO:0000256" key="2">
    <source>
        <dbReference type="ARBA" id="ARBA00009492"/>
    </source>
</evidence>
<evidence type="ECO:0000256" key="5">
    <source>
        <dbReference type="ARBA" id="ARBA00022525"/>
    </source>
</evidence>
<gene>
    <name evidence="16" type="ORF">G5714_004770</name>
</gene>
<evidence type="ECO:0000313" key="17">
    <source>
        <dbReference type="Proteomes" id="UP000579812"/>
    </source>
</evidence>
<dbReference type="FunFam" id="3.30.1680.10:FF:000001">
    <property type="entry name" value="Semaphorin 3F like"/>
    <property type="match status" value="1"/>
</dbReference>
<dbReference type="Pfam" id="PF07679">
    <property type="entry name" value="I-set"/>
    <property type="match status" value="1"/>
</dbReference>
<dbReference type="GO" id="GO:0030335">
    <property type="term" value="P:positive regulation of cell migration"/>
    <property type="evidence" value="ECO:0007669"/>
    <property type="project" value="TreeGrafter"/>
</dbReference>
<evidence type="ECO:0000256" key="13">
    <source>
        <dbReference type="SAM" id="MobiDB-lite"/>
    </source>
</evidence>
<dbReference type="Gene3D" id="2.130.10.10">
    <property type="entry name" value="YVTN repeat-like/Quinoprotein amine dehydrogenase"/>
    <property type="match status" value="1"/>
</dbReference>
<dbReference type="SUPFAM" id="SSF103575">
    <property type="entry name" value="Plexin repeat"/>
    <property type="match status" value="1"/>
</dbReference>
<name>A0A7J6D5M9_9TELE</name>
<evidence type="ECO:0000256" key="9">
    <source>
        <dbReference type="ARBA" id="ARBA00023157"/>
    </source>
</evidence>
<keyword evidence="10" id="KW-0325">Glycoprotein</keyword>
<dbReference type="InterPro" id="IPR036179">
    <property type="entry name" value="Ig-like_dom_sf"/>
</dbReference>
<dbReference type="SUPFAM" id="SSF48726">
    <property type="entry name" value="Immunoglobulin"/>
    <property type="match status" value="1"/>
</dbReference>
<dbReference type="InterPro" id="IPR001627">
    <property type="entry name" value="Semap_dom"/>
</dbReference>
<dbReference type="Gene3D" id="2.60.40.10">
    <property type="entry name" value="Immunoglobulins"/>
    <property type="match status" value="1"/>
</dbReference>
<dbReference type="InterPro" id="IPR013098">
    <property type="entry name" value="Ig_I-set"/>
</dbReference>
<dbReference type="SMART" id="SM00409">
    <property type="entry name" value="IG"/>
    <property type="match status" value="1"/>
</dbReference>
<dbReference type="GO" id="GO:0005886">
    <property type="term" value="C:plasma membrane"/>
    <property type="evidence" value="ECO:0007669"/>
    <property type="project" value="TreeGrafter"/>
</dbReference>
<dbReference type="SMART" id="SM00423">
    <property type="entry name" value="PSI"/>
    <property type="match status" value="1"/>
</dbReference>
<proteinExistence type="inferred from homology"/>
<keyword evidence="6" id="KW-0732">Signal</keyword>
<evidence type="ECO:0000313" key="16">
    <source>
        <dbReference type="EMBL" id="KAF4114547.1"/>
    </source>
</evidence>
<evidence type="ECO:0000259" key="15">
    <source>
        <dbReference type="PROSITE" id="PS51004"/>
    </source>
</evidence>
<evidence type="ECO:0000256" key="1">
    <source>
        <dbReference type="ARBA" id="ARBA00004613"/>
    </source>
</evidence>
<dbReference type="InterPro" id="IPR013783">
    <property type="entry name" value="Ig-like_fold"/>
</dbReference>
<organism evidence="16 17">
    <name type="scientific">Onychostoma macrolepis</name>
    <dbReference type="NCBI Taxonomy" id="369639"/>
    <lineage>
        <taxon>Eukaryota</taxon>
        <taxon>Metazoa</taxon>
        <taxon>Chordata</taxon>
        <taxon>Craniata</taxon>
        <taxon>Vertebrata</taxon>
        <taxon>Euteleostomi</taxon>
        <taxon>Actinopterygii</taxon>
        <taxon>Neopterygii</taxon>
        <taxon>Teleostei</taxon>
        <taxon>Ostariophysi</taxon>
        <taxon>Cypriniformes</taxon>
        <taxon>Cyprinidae</taxon>
        <taxon>Acrossocheilinae</taxon>
        <taxon>Onychostoma</taxon>
    </lineage>
</organism>
<dbReference type="InterPro" id="IPR003599">
    <property type="entry name" value="Ig_sub"/>
</dbReference>
<keyword evidence="5" id="KW-0964">Secreted</keyword>
<keyword evidence="17" id="KW-1185">Reference proteome</keyword>
<feature type="region of interest" description="Disordered" evidence="13">
    <location>
        <begin position="310"/>
        <end position="340"/>
    </location>
</feature>
<dbReference type="AlphaFoldDB" id="A0A7J6D5M9"/>
<dbReference type="FunFam" id="2.60.40.10:FF:000030">
    <property type="entry name" value="Semaphorin 3F like"/>
    <property type="match status" value="1"/>
</dbReference>
<feature type="compositionally biased region" description="Basic residues" evidence="13">
    <location>
        <begin position="328"/>
        <end position="340"/>
    </location>
</feature>
<comment type="subcellular location">
    <subcellularLocation>
        <location evidence="1">Secreted</location>
    </subcellularLocation>
</comment>
<evidence type="ECO:0000256" key="11">
    <source>
        <dbReference type="ARBA" id="ARBA00023319"/>
    </source>
</evidence>
<evidence type="ECO:0000256" key="10">
    <source>
        <dbReference type="ARBA" id="ARBA00023180"/>
    </source>
</evidence>
<dbReference type="EMBL" id="JAAMOB010000004">
    <property type="protein sequence ID" value="KAF4114547.1"/>
    <property type="molecule type" value="Genomic_DNA"/>
</dbReference>
<dbReference type="InterPro" id="IPR015943">
    <property type="entry name" value="WD40/YVTN_repeat-like_dom_sf"/>
</dbReference>
<evidence type="ECO:0000256" key="3">
    <source>
        <dbReference type="ARBA" id="ARBA00020372"/>
    </source>
</evidence>
<evidence type="ECO:0000259" key="14">
    <source>
        <dbReference type="PROSITE" id="PS50835"/>
    </source>
</evidence>
<keyword evidence="7" id="KW-0221">Differentiation</keyword>
<dbReference type="PROSITE" id="PS51004">
    <property type="entry name" value="SEMA"/>
    <property type="match status" value="1"/>
</dbReference>
<dbReference type="Pfam" id="PF01403">
    <property type="entry name" value="Sema"/>
    <property type="match status" value="1"/>
</dbReference>
<dbReference type="GO" id="GO:0071526">
    <property type="term" value="P:semaphorin-plexin signaling pathway"/>
    <property type="evidence" value="ECO:0007669"/>
    <property type="project" value="TreeGrafter"/>
</dbReference>
<dbReference type="PANTHER" id="PTHR11036">
    <property type="entry name" value="SEMAPHORIN"/>
    <property type="match status" value="1"/>
</dbReference>
<dbReference type="GO" id="GO:0007411">
    <property type="term" value="P:axon guidance"/>
    <property type="evidence" value="ECO:0007669"/>
    <property type="project" value="UniProtKB-ARBA"/>
</dbReference>
<dbReference type="PROSITE" id="PS50835">
    <property type="entry name" value="IG_LIKE"/>
    <property type="match status" value="1"/>
</dbReference>
<comment type="caution">
    <text evidence="16">The sequence shown here is derived from an EMBL/GenBank/DDBJ whole genome shotgun (WGS) entry which is preliminary data.</text>
</comment>
<dbReference type="PANTHER" id="PTHR11036:SF25">
    <property type="entry name" value="SEMAPHORIN-3C"/>
    <property type="match status" value="1"/>
</dbReference>
<sequence>MFNPIYPVGRKPLVVRTHADYKYTSIAVDQVTAADGHYQVLFLGTDKGTVQKVVVLPSNGSLDEDLILEELEVFKKQSPITNIRISSKKQQLYVSSEHGVSQVSLHRCMAYGSACADCCLARDPYCAWDGLSCSRFYPTGKRRSRRQDIMHGNPLTQCRGFNLKAYRNAVEMTQYGVKNNTTFLECQPKSPQASVKWLIQRDNDRRKEVKLSDRVVSTNHGLLIRSVHSSDQGVYYCLATENGFKRTLAKIRLQILSEALVSALSNKNSPWGWAASLHPKALVSAFSPAEMLAMHQYCKERKQMQSLQNIQSPMRGDLGKLKPLLDHRKSRNRRNHLQDE</sequence>
<dbReference type="CDD" id="cd05871">
    <property type="entry name" value="Ig_Sema3"/>
    <property type="match status" value="1"/>
</dbReference>